<dbReference type="Gene3D" id="3.40.470.10">
    <property type="entry name" value="Uracil-DNA glycosylase-like domain"/>
    <property type="match status" value="1"/>
</dbReference>
<dbReference type="PANTHER" id="PTHR12159:SF9">
    <property type="entry name" value="G_T MISMATCH-SPECIFIC THYMINE DNA GLYCOSYLASE"/>
    <property type="match status" value="1"/>
</dbReference>
<dbReference type="InterPro" id="IPR036895">
    <property type="entry name" value="Uracil-DNA_glycosylase-like_sf"/>
</dbReference>
<accession>A0A5C4U6A7</accession>
<dbReference type="Proteomes" id="UP000312032">
    <property type="component" value="Unassembled WGS sequence"/>
</dbReference>
<dbReference type="SMART" id="SM00987">
    <property type="entry name" value="UreE_C"/>
    <property type="match status" value="1"/>
</dbReference>
<evidence type="ECO:0000256" key="3">
    <source>
        <dbReference type="ARBA" id="ARBA00023204"/>
    </source>
</evidence>
<dbReference type="GO" id="GO:0008263">
    <property type="term" value="F:pyrimidine-specific mismatch base pair DNA N-glycosylase activity"/>
    <property type="evidence" value="ECO:0007669"/>
    <property type="project" value="TreeGrafter"/>
</dbReference>
<feature type="domain" description="Uracil-DNA glycosylase-like" evidence="4">
    <location>
        <begin position="28"/>
        <end position="189"/>
    </location>
</feature>
<dbReference type="AlphaFoldDB" id="A0A5C4U6A7"/>
<keyword evidence="3" id="KW-0234">DNA repair</keyword>
<keyword evidence="1" id="KW-0227">DNA damage</keyword>
<evidence type="ECO:0000256" key="2">
    <source>
        <dbReference type="ARBA" id="ARBA00022801"/>
    </source>
</evidence>
<dbReference type="RefSeq" id="WP_139465212.1">
    <property type="nucleotide sequence ID" value="NZ_VDHJ01000004.1"/>
</dbReference>
<evidence type="ECO:0000259" key="4">
    <source>
        <dbReference type="SMART" id="SM00986"/>
    </source>
</evidence>
<dbReference type="OrthoDB" id="9799921at2"/>
<dbReference type="SUPFAM" id="SSF52141">
    <property type="entry name" value="Uracil-DNA glycosylase-like"/>
    <property type="match status" value="1"/>
</dbReference>
<dbReference type="GO" id="GO:0006285">
    <property type="term" value="P:base-excision repair, AP site formation"/>
    <property type="evidence" value="ECO:0007669"/>
    <property type="project" value="InterPro"/>
</dbReference>
<evidence type="ECO:0000313" key="6">
    <source>
        <dbReference type="Proteomes" id="UP000312032"/>
    </source>
</evidence>
<proteinExistence type="predicted"/>
<sequence>MSPRRPSPLGGRRPTREELSQFENAGIDDVLGDSARLLIVGINPGLWTAAVNAPFAHPGNRFWPSLEAAGIMPHRVDASRGLSEEDARLFVGRGLGLTNLVNRATARASELSTAELVKGRRHLENVARAVQPKVIAVLGITAYRAAFDDKKAALGKQDITIEGAQVWALPQPSGLNAHAPLPVLAEWWRTVAEIAL</sequence>
<name>A0A5C4U6A7_9CORY</name>
<gene>
    <name evidence="5" type="ORF">FHE74_03700</name>
</gene>
<dbReference type="InterPro" id="IPR015637">
    <property type="entry name" value="MUG/TDG"/>
</dbReference>
<dbReference type="Pfam" id="PF03167">
    <property type="entry name" value="UDG"/>
    <property type="match status" value="1"/>
</dbReference>
<evidence type="ECO:0000256" key="1">
    <source>
        <dbReference type="ARBA" id="ARBA00022763"/>
    </source>
</evidence>
<keyword evidence="2" id="KW-0378">Hydrolase</keyword>
<comment type="caution">
    <text evidence="5">The sequence shown here is derived from an EMBL/GenBank/DDBJ whole genome shotgun (WGS) entry which is preliminary data.</text>
</comment>
<protein>
    <submittedName>
        <fullName evidence="5">Mismatch-specific DNA-glycosylase</fullName>
    </submittedName>
</protein>
<dbReference type="PANTHER" id="PTHR12159">
    <property type="entry name" value="G/T AND G/U MISMATCH-SPECIFIC DNA GLYCOSYLASE"/>
    <property type="match status" value="1"/>
</dbReference>
<dbReference type="InterPro" id="IPR005122">
    <property type="entry name" value="Uracil-DNA_glycosylase-like"/>
</dbReference>
<dbReference type="GO" id="GO:0004844">
    <property type="term" value="F:uracil DNA N-glycosylase activity"/>
    <property type="evidence" value="ECO:0007669"/>
    <property type="project" value="TreeGrafter"/>
</dbReference>
<organism evidence="5 6">
    <name type="scientific">Corynebacterium tapiri</name>
    <dbReference type="NCBI Taxonomy" id="1448266"/>
    <lineage>
        <taxon>Bacteria</taxon>
        <taxon>Bacillati</taxon>
        <taxon>Actinomycetota</taxon>
        <taxon>Actinomycetes</taxon>
        <taxon>Mycobacteriales</taxon>
        <taxon>Corynebacteriaceae</taxon>
        <taxon>Corynebacterium</taxon>
    </lineage>
</organism>
<dbReference type="SMART" id="SM00986">
    <property type="entry name" value="UDG"/>
    <property type="match status" value="1"/>
</dbReference>
<dbReference type="CDD" id="cd10028">
    <property type="entry name" value="UDG-F2_TDG_MUG"/>
    <property type="match status" value="1"/>
</dbReference>
<evidence type="ECO:0000313" key="5">
    <source>
        <dbReference type="EMBL" id="TNL98784.1"/>
    </source>
</evidence>
<dbReference type="EMBL" id="VDHJ01000004">
    <property type="protein sequence ID" value="TNL98784.1"/>
    <property type="molecule type" value="Genomic_DNA"/>
</dbReference>
<reference evidence="5 6" key="1">
    <citation type="submission" date="2019-06" db="EMBL/GenBank/DDBJ databases">
        <authorList>
            <person name="Li J."/>
        </authorList>
    </citation>
    <scope>NUCLEOTIDE SEQUENCE [LARGE SCALE GENOMIC DNA]</scope>
    <source>
        <strain evidence="5 6">LMG 28165</strain>
    </source>
</reference>
<keyword evidence="6" id="KW-1185">Reference proteome</keyword>